<reference evidence="1" key="1">
    <citation type="submission" date="2013-04" db="EMBL/GenBank/DDBJ databases">
        <authorList>
            <person name="Qu J."/>
            <person name="Murali S.C."/>
            <person name="Bandaranaike D."/>
            <person name="Bellair M."/>
            <person name="Blankenburg K."/>
            <person name="Chao H."/>
            <person name="Dinh H."/>
            <person name="Doddapaneni H."/>
            <person name="Downs B."/>
            <person name="Dugan-Rocha S."/>
            <person name="Elkadiri S."/>
            <person name="Gnanaolivu R.D."/>
            <person name="Hernandez B."/>
            <person name="Javaid M."/>
            <person name="Jayaseelan J.C."/>
            <person name="Lee S."/>
            <person name="Li M."/>
            <person name="Ming W."/>
            <person name="Munidasa M."/>
            <person name="Muniz J."/>
            <person name="Nguyen L."/>
            <person name="Ongeri F."/>
            <person name="Osuji N."/>
            <person name="Pu L.-L."/>
            <person name="Puazo M."/>
            <person name="Qu C."/>
            <person name="Quiroz J."/>
            <person name="Raj R."/>
            <person name="Weissenberger G."/>
            <person name="Xin Y."/>
            <person name="Zou X."/>
            <person name="Han Y."/>
            <person name="Richards S."/>
            <person name="Worley K."/>
            <person name="Muzny D."/>
            <person name="Gibbs R."/>
        </authorList>
    </citation>
    <scope>NUCLEOTIDE SEQUENCE</scope>
    <source>
        <strain evidence="1">Sampled in the wild</strain>
    </source>
</reference>
<name>A0A8K0PAS9_LADFU</name>
<dbReference type="OrthoDB" id="6619389at2759"/>
<reference evidence="1" key="2">
    <citation type="submission" date="2017-10" db="EMBL/GenBank/DDBJ databases">
        <title>Ladona fulva Genome sequencing and assembly.</title>
        <authorList>
            <person name="Murali S."/>
            <person name="Richards S."/>
            <person name="Bandaranaike D."/>
            <person name="Bellair M."/>
            <person name="Blankenburg K."/>
            <person name="Chao H."/>
            <person name="Dinh H."/>
            <person name="Doddapaneni H."/>
            <person name="Dugan-Rocha S."/>
            <person name="Elkadiri S."/>
            <person name="Gnanaolivu R."/>
            <person name="Hernandez B."/>
            <person name="Skinner E."/>
            <person name="Javaid M."/>
            <person name="Lee S."/>
            <person name="Li M."/>
            <person name="Ming W."/>
            <person name="Munidasa M."/>
            <person name="Muniz J."/>
            <person name="Nguyen L."/>
            <person name="Hughes D."/>
            <person name="Osuji N."/>
            <person name="Pu L.-L."/>
            <person name="Puazo M."/>
            <person name="Qu C."/>
            <person name="Quiroz J."/>
            <person name="Raj R."/>
            <person name="Weissenberger G."/>
            <person name="Xin Y."/>
            <person name="Zou X."/>
            <person name="Han Y."/>
            <person name="Worley K."/>
            <person name="Muzny D."/>
            <person name="Gibbs R."/>
        </authorList>
    </citation>
    <scope>NUCLEOTIDE SEQUENCE</scope>
    <source>
        <strain evidence="1">Sampled in the wild</strain>
    </source>
</reference>
<evidence type="ECO:0000313" key="2">
    <source>
        <dbReference type="Proteomes" id="UP000792457"/>
    </source>
</evidence>
<protein>
    <submittedName>
        <fullName evidence="1">Uncharacterized protein</fullName>
    </submittedName>
</protein>
<keyword evidence="2" id="KW-1185">Reference proteome</keyword>
<feature type="non-terminal residue" evidence="1">
    <location>
        <position position="1"/>
    </location>
</feature>
<organism evidence="1 2">
    <name type="scientific">Ladona fulva</name>
    <name type="common">Scarce chaser dragonfly</name>
    <name type="synonym">Libellula fulva</name>
    <dbReference type="NCBI Taxonomy" id="123851"/>
    <lineage>
        <taxon>Eukaryota</taxon>
        <taxon>Metazoa</taxon>
        <taxon>Ecdysozoa</taxon>
        <taxon>Arthropoda</taxon>
        <taxon>Hexapoda</taxon>
        <taxon>Insecta</taxon>
        <taxon>Pterygota</taxon>
        <taxon>Palaeoptera</taxon>
        <taxon>Odonata</taxon>
        <taxon>Epiprocta</taxon>
        <taxon>Anisoptera</taxon>
        <taxon>Libelluloidea</taxon>
        <taxon>Libellulidae</taxon>
        <taxon>Ladona</taxon>
    </lineage>
</organism>
<dbReference type="EMBL" id="KZ312450">
    <property type="protein sequence ID" value="KAG8240351.1"/>
    <property type="molecule type" value="Genomic_DNA"/>
</dbReference>
<sequence length="62" mass="7656">MVPLMSKVWRIRKTEEYREPGIVITKEEKSDGQGRRGRPSKRWLDDLEEDQRRIEVKRWRMN</sequence>
<gene>
    <name evidence="1" type="ORF">J437_LFUL000826</name>
</gene>
<dbReference type="AlphaFoldDB" id="A0A8K0PAS9"/>
<proteinExistence type="predicted"/>
<evidence type="ECO:0000313" key="1">
    <source>
        <dbReference type="EMBL" id="KAG8240351.1"/>
    </source>
</evidence>
<dbReference type="Proteomes" id="UP000792457">
    <property type="component" value="Unassembled WGS sequence"/>
</dbReference>
<comment type="caution">
    <text evidence="1">The sequence shown here is derived from an EMBL/GenBank/DDBJ whole genome shotgun (WGS) entry which is preliminary data.</text>
</comment>
<accession>A0A8K0PAS9</accession>